<dbReference type="Proteomes" id="UP000400924">
    <property type="component" value="Unassembled WGS sequence"/>
</dbReference>
<dbReference type="CDD" id="cd06268">
    <property type="entry name" value="PBP1_ABC_transporter_LIVBP-like"/>
    <property type="match status" value="1"/>
</dbReference>
<dbReference type="OrthoDB" id="3890735at2"/>
<dbReference type="RefSeq" id="WP_152772319.1">
    <property type="nucleotide sequence ID" value="NZ_VJZC01000102.1"/>
</dbReference>
<gene>
    <name evidence="2" type="ORF">FNH08_16935</name>
</gene>
<feature type="transmembrane region" description="Helical" evidence="1">
    <location>
        <begin position="169"/>
        <end position="188"/>
    </location>
</feature>
<keyword evidence="3" id="KW-1185">Reference proteome</keyword>
<organism evidence="2 3">
    <name type="scientific">Streptomyces spongiae</name>
    <dbReference type="NCBI Taxonomy" id="565072"/>
    <lineage>
        <taxon>Bacteria</taxon>
        <taxon>Bacillati</taxon>
        <taxon>Actinomycetota</taxon>
        <taxon>Actinomycetes</taxon>
        <taxon>Kitasatosporales</taxon>
        <taxon>Streptomycetaceae</taxon>
        <taxon>Streptomyces</taxon>
    </lineage>
</organism>
<keyword evidence="1" id="KW-0812">Transmembrane</keyword>
<evidence type="ECO:0000313" key="3">
    <source>
        <dbReference type="Proteomes" id="UP000400924"/>
    </source>
</evidence>
<dbReference type="Gene3D" id="3.40.50.2300">
    <property type="match status" value="1"/>
</dbReference>
<accession>A0A5N8XH08</accession>
<comment type="caution">
    <text evidence="2">The sequence shown here is derived from an EMBL/GenBank/DDBJ whole genome shotgun (WGS) entry which is preliminary data.</text>
</comment>
<dbReference type="SUPFAM" id="SSF53822">
    <property type="entry name" value="Periplasmic binding protein-like I"/>
    <property type="match status" value="1"/>
</dbReference>
<name>A0A5N8XH08_9ACTN</name>
<keyword evidence="1" id="KW-1133">Transmembrane helix</keyword>
<keyword evidence="1" id="KW-0472">Membrane</keyword>
<dbReference type="InterPro" id="IPR028082">
    <property type="entry name" value="Peripla_BP_I"/>
</dbReference>
<protein>
    <submittedName>
        <fullName evidence="2">Uncharacterized protein</fullName>
    </submittedName>
</protein>
<proteinExistence type="predicted"/>
<dbReference type="AlphaFoldDB" id="A0A5N8XH08"/>
<dbReference type="EMBL" id="VJZC01000102">
    <property type="protein sequence ID" value="MPY58790.1"/>
    <property type="molecule type" value="Genomic_DNA"/>
</dbReference>
<feature type="transmembrane region" description="Helical" evidence="1">
    <location>
        <begin position="392"/>
        <end position="413"/>
    </location>
</feature>
<evidence type="ECO:0000256" key="1">
    <source>
        <dbReference type="SAM" id="Phobius"/>
    </source>
</evidence>
<evidence type="ECO:0000313" key="2">
    <source>
        <dbReference type="EMBL" id="MPY58790.1"/>
    </source>
</evidence>
<sequence>MGVDIPPLDGVHRLTGALDALASTPVVRRKLPVVVFEDDSGLGTRYVTAYRDRLRSQDGNGIVPHAMVDRRILDQAGEGPDPEPDVVLMDRIAAQFDGTMPALTRGDAGLPLPTYRVCRRILNTDVGVGLPDDQRRALVKSLYAEWQERTPGLPQLRDLVNADGVMQKVGISFILVVALPMYLFYGLWLNRTKRLRWFAQQVGRANVPALGFLDAAVHLGVQGDLRHNAALRQSLLLEALAMDLTRATKRGLFNPRRRRRVWPFTVLLPHVDGTDAAPAQRLLDAFLALRMRERDTWPRRLRRRALPMLFIAARPVPATDNADGPAEGTARSAQQGANALQELLAGRALPPGSERQGQLAVALGGTARTADRDWLEGHTAVTVRRVNRWSAYVGWLTTIALLGAMTPPVVLVLKDMGDKPCPDSWTAGGARVGVDTAKSGAQDTCYFTRGADQTLLRDLQDRVRRQNAVVEDQGSPFSTVVFLAPLTADPKGGSGQLTPPGVLQLRGAVEALERHNEQALQFGSTKPGLRMLVANVGYAYGQATSVVKRVNELAAADPTITAVIGIAQSRDESVKAINQLPPDLPVIGASVTGDFMTLDAPNYFQTQPTSHHMARALARRVVELRRDKALVIYDDRDRYSTNLKEDLDEELRTRDVALQPPAIIRDSPREQFGVQGRLNELAARICELGRTDGITLYAARGNALPRVLNEVQGRCGAGKARAFPVLTADANVLIEYPELHKSARLETFTAVDLTYVAFSTNRHSDRDTGRDAFRAAAAAIGRVWNPENPPRASNVLQQLFSGIEVQDNIDNSRPFTIPPGTRIPVGRPLYLCAAPHSVKSAPSCRKADGEP</sequence>
<reference evidence="2 3" key="1">
    <citation type="submission" date="2019-07" db="EMBL/GenBank/DDBJ databases">
        <title>New species of Amycolatopsis and Streptomyces.</title>
        <authorList>
            <person name="Duangmal K."/>
            <person name="Teo W.F.A."/>
            <person name="Lipun K."/>
        </authorList>
    </citation>
    <scope>NUCLEOTIDE SEQUENCE [LARGE SCALE GENOMIC DNA]</scope>
    <source>
        <strain evidence="2 3">NBRC 106415</strain>
    </source>
</reference>